<dbReference type="InterPro" id="IPR022764">
    <property type="entry name" value="Peptidase_S54_rhomboid_dom"/>
</dbReference>
<dbReference type="STRING" id="5627.A0A1C7MJY9"/>
<dbReference type="Proteomes" id="UP000092993">
    <property type="component" value="Unassembled WGS sequence"/>
</dbReference>
<gene>
    <name evidence="10" type="primary">parl_0</name>
    <name evidence="10" type="ORF">A0H81_03547</name>
</gene>
<keyword evidence="6 7" id="KW-0472">Membrane</keyword>
<comment type="caution">
    <text evidence="10">The sequence shown here is derived from an EMBL/GenBank/DDBJ whole genome shotgun (WGS) entry which is preliminary data.</text>
</comment>
<feature type="chain" id="PRO_5008889176" evidence="8">
    <location>
        <begin position="22"/>
        <end position="129"/>
    </location>
</feature>
<organism evidence="10 11">
    <name type="scientific">Grifola frondosa</name>
    <name type="common">Maitake</name>
    <name type="synonym">Polyporus frondosus</name>
    <dbReference type="NCBI Taxonomy" id="5627"/>
    <lineage>
        <taxon>Eukaryota</taxon>
        <taxon>Fungi</taxon>
        <taxon>Dikarya</taxon>
        <taxon>Basidiomycota</taxon>
        <taxon>Agaricomycotina</taxon>
        <taxon>Agaricomycetes</taxon>
        <taxon>Polyporales</taxon>
        <taxon>Grifolaceae</taxon>
        <taxon>Grifola</taxon>
    </lineage>
</organism>
<evidence type="ECO:0000313" key="10">
    <source>
        <dbReference type="EMBL" id="OBZ77108.1"/>
    </source>
</evidence>
<keyword evidence="11" id="KW-1185">Reference proteome</keyword>
<comment type="similarity">
    <text evidence="2">Belongs to the peptidase S54 family.</text>
</comment>
<evidence type="ECO:0000256" key="1">
    <source>
        <dbReference type="ARBA" id="ARBA00004141"/>
    </source>
</evidence>
<evidence type="ECO:0000256" key="3">
    <source>
        <dbReference type="ARBA" id="ARBA00022692"/>
    </source>
</evidence>
<protein>
    <submittedName>
        <fullName evidence="10">Presenilins-associated rhomboid-like protein, mitochondrial</fullName>
    </submittedName>
</protein>
<feature type="transmembrane region" description="Helical" evidence="7">
    <location>
        <begin position="74"/>
        <end position="95"/>
    </location>
</feature>
<dbReference type="Gene3D" id="1.20.1540.10">
    <property type="entry name" value="Rhomboid-like"/>
    <property type="match status" value="1"/>
</dbReference>
<dbReference type="GO" id="GO:0016020">
    <property type="term" value="C:membrane"/>
    <property type="evidence" value="ECO:0007669"/>
    <property type="project" value="UniProtKB-SubCell"/>
</dbReference>
<dbReference type="EMBL" id="LUGG01000003">
    <property type="protein sequence ID" value="OBZ77108.1"/>
    <property type="molecule type" value="Genomic_DNA"/>
</dbReference>
<feature type="signal peptide" evidence="8">
    <location>
        <begin position="1"/>
        <end position="21"/>
    </location>
</feature>
<dbReference type="PANTHER" id="PTHR43731">
    <property type="entry name" value="RHOMBOID PROTEASE"/>
    <property type="match status" value="1"/>
</dbReference>
<sequence>MFWGILALNGAVFVCWNIARGVYESSRDPSMYIWMRNNFTVSWTNVKSGRIWTLLTSCISHEDLMHAIFNVMGFYFMAPPVISLLGNVGFLALYLGSGLVSSLTSLYWHTSVKNHPNYNSQALVGPSTA</sequence>
<reference evidence="10 11" key="1">
    <citation type="submission" date="2016-03" db="EMBL/GenBank/DDBJ databases">
        <title>Whole genome sequencing of Grifola frondosa 9006-11.</title>
        <authorList>
            <person name="Min B."/>
            <person name="Park H."/>
            <person name="Kim J.-G."/>
            <person name="Cho H."/>
            <person name="Oh Y.-L."/>
            <person name="Kong W.-S."/>
            <person name="Choi I.-G."/>
        </authorList>
    </citation>
    <scope>NUCLEOTIDE SEQUENCE [LARGE SCALE GENOMIC DNA]</scope>
    <source>
        <strain evidence="10 11">9006-11</strain>
    </source>
</reference>
<keyword evidence="8" id="KW-0732">Signal</keyword>
<comment type="subcellular location">
    <subcellularLocation>
        <location evidence="1">Membrane</location>
        <topology evidence="1">Multi-pass membrane protein</topology>
    </subcellularLocation>
</comment>
<evidence type="ECO:0000256" key="7">
    <source>
        <dbReference type="SAM" id="Phobius"/>
    </source>
</evidence>
<dbReference type="InterPro" id="IPR050925">
    <property type="entry name" value="Rhomboid_protease_S54"/>
</dbReference>
<keyword evidence="4" id="KW-0378">Hydrolase</keyword>
<keyword evidence="3 7" id="KW-0812">Transmembrane</keyword>
<accession>A0A1C7MJY9</accession>
<name>A0A1C7MJY9_GRIFR</name>
<keyword evidence="5 7" id="KW-1133">Transmembrane helix</keyword>
<evidence type="ECO:0000259" key="9">
    <source>
        <dbReference type="Pfam" id="PF01694"/>
    </source>
</evidence>
<evidence type="ECO:0000256" key="6">
    <source>
        <dbReference type="ARBA" id="ARBA00023136"/>
    </source>
</evidence>
<dbReference type="AlphaFoldDB" id="A0A1C7MJY9"/>
<evidence type="ECO:0000256" key="2">
    <source>
        <dbReference type="ARBA" id="ARBA00009045"/>
    </source>
</evidence>
<evidence type="ECO:0000256" key="8">
    <source>
        <dbReference type="SAM" id="SignalP"/>
    </source>
</evidence>
<dbReference type="OrthoDB" id="418595at2759"/>
<dbReference type="SUPFAM" id="SSF144091">
    <property type="entry name" value="Rhomboid-like"/>
    <property type="match status" value="1"/>
</dbReference>
<evidence type="ECO:0000256" key="5">
    <source>
        <dbReference type="ARBA" id="ARBA00022989"/>
    </source>
</evidence>
<dbReference type="Pfam" id="PF01694">
    <property type="entry name" value="Rhomboid"/>
    <property type="match status" value="1"/>
</dbReference>
<evidence type="ECO:0000256" key="4">
    <source>
        <dbReference type="ARBA" id="ARBA00022801"/>
    </source>
</evidence>
<proteinExistence type="inferred from homology"/>
<dbReference type="GO" id="GO:0004252">
    <property type="term" value="F:serine-type endopeptidase activity"/>
    <property type="evidence" value="ECO:0007669"/>
    <property type="project" value="InterPro"/>
</dbReference>
<dbReference type="PANTHER" id="PTHR43731:SF14">
    <property type="entry name" value="PRESENILIN-ASSOCIATED RHOMBOID-LIKE PROTEIN, MITOCHONDRIAL"/>
    <property type="match status" value="1"/>
</dbReference>
<feature type="domain" description="Peptidase S54 rhomboid" evidence="9">
    <location>
        <begin position="49"/>
        <end position="129"/>
    </location>
</feature>
<dbReference type="InterPro" id="IPR035952">
    <property type="entry name" value="Rhomboid-like_sf"/>
</dbReference>
<evidence type="ECO:0000313" key="11">
    <source>
        <dbReference type="Proteomes" id="UP000092993"/>
    </source>
</evidence>